<name>A0ABS7Z2Y8_9SPHI</name>
<dbReference type="GO" id="GO:0016787">
    <property type="term" value="F:hydrolase activity"/>
    <property type="evidence" value="ECO:0007669"/>
    <property type="project" value="UniProtKB-KW"/>
</dbReference>
<dbReference type="Pfam" id="PF14509">
    <property type="entry name" value="GH97_C"/>
    <property type="match status" value="1"/>
</dbReference>
<dbReference type="PANTHER" id="PTHR35803">
    <property type="entry name" value="GLUCAN 1,4-ALPHA-GLUCOSIDASE SUSB-RELATED"/>
    <property type="match status" value="1"/>
</dbReference>
<organism evidence="9 10">
    <name type="scientific">Sphingobacterium bovistauri</name>
    <dbReference type="NCBI Taxonomy" id="2781959"/>
    <lineage>
        <taxon>Bacteria</taxon>
        <taxon>Pseudomonadati</taxon>
        <taxon>Bacteroidota</taxon>
        <taxon>Sphingobacteriia</taxon>
        <taxon>Sphingobacteriales</taxon>
        <taxon>Sphingobacteriaceae</taxon>
        <taxon>Sphingobacterium</taxon>
    </lineage>
</organism>
<keyword evidence="3 9" id="KW-0378">Hydrolase</keyword>
<dbReference type="Gene3D" id="2.70.98.10">
    <property type="match status" value="1"/>
</dbReference>
<evidence type="ECO:0000259" key="7">
    <source>
        <dbReference type="Pfam" id="PF14508"/>
    </source>
</evidence>
<feature type="domain" description="Glycosyl-hydrolase 97 catalytic" evidence="6">
    <location>
        <begin position="321"/>
        <end position="465"/>
    </location>
</feature>
<evidence type="ECO:0000256" key="5">
    <source>
        <dbReference type="ARBA" id="ARBA00023295"/>
    </source>
</evidence>
<evidence type="ECO:0000313" key="10">
    <source>
        <dbReference type="Proteomes" id="UP001165302"/>
    </source>
</evidence>
<protein>
    <submittedName>
        <fullName evidence="9">Glycoside hydrolase family 97 catalytic domain-containing protein</fullName>
    </submittedName>
</protein>
<dbReference type="EMBL" id="JADEYP010000002">
    <property type="protein sequence ID" value="MCA5003806.1"/>
    <property type="molecule type" value="Genomic_DNA"/>
</dbReference>
<comment type="cofactor">
    <cofactor evidence="1">
        <name>Ca(2+)</name>
        <dbReference type="ChEBI" id="CHEBI:29108"/>
    </cofactor>
</comment>
<dbReference type="Proteomes" id="UP001165302">
    <property type="component" value="Unassembled WGS sequence"/>
</dbReference>
<dbReference type="InterPro" id="IPR052720">
    <property type="entry name" value="Glycosyl_hydrolase_97"/>
</dbReference>
<keyword evidence="4" id="KW-0106">Calcium</keyword>
<reference evidence="9" key="1">
    <citation type="submission" date="2020-10" db="EMBL/GenBank/DDBJ databases">
        <authorList>
            <person name="Lu T."/>
            <person name="Wang Q."/>
            <person name="Han X."/>
        </authorList>
    </citation>
    <scope>NUCLEOTIDE SEQUENCE</scope>
    <source>
        <strain evidence="9">WQ 366</strain>
    </source>
</reference>
<dbReference type="Gene3D" id="2.60.40.1180">
    <property type="entry name" value="Golgi alpha-mannosidase II"/>
    <property type="match status" value="1"/>
</dbReference>
<proteinExistence type="predicted"/>
<dbReference type="InterPro" id="IPR017853">
    <property type="entry name" value="GH"/>
</dbReference>
<evidence type="ECO:0000256" key="2">
    <source>
        <dbReference type="ARBA" id="ARBA00011245"/>
    </source>
</evidence>
<dbReference type="Pfam" id="PF14508">
    <property type="entry name" value="GH97_N"/>
    <property type="match status" value="1"/>
</dbReference>
<keyword evidence="10" id="KW-1185">Reference proteome</keyword>
<dbReference type="InterPro" id="IPR029483">
    <property type="entry name" value="GH97_C"/>
</dbReference>
<evidence type="ECO:0000313" key="9">
    <source>
        <dbReference type="EMBL" id="MCA5003806.1"/>
    </source>
</evidence>
<evidence type="ECO:0000256" key="3">
    <source>
        <dbReference type="ARBA" id="ARBA00022801"/>
    </source>
</evidence>
<feature type="domain" description="Glycosyl-hydrolase 97 C-terminal oligomerisation" evidence="8">
    <location>
        <begin position="559"/>
        <end position="647"/>
    </location>
</feature>
<dbReference type="InterPro" id="IPR013780">
    <property type="entry name" value="Glyco_hydro_b"/>
</dbReference>
<accession>A0ABS7Z2Y8</accession>
<evidence type="ECO:0000256" key="1">
    <source>
        <dbReference type="ARBA" id="ARBA00001913"/>
    </source>
</evidence>
<feature type="domain" description="Glycosyl-hydrolase 97 N-terminal" evidence="7">
    <location>
        <begin position="32"/>
        <end position="290"/>
    </location>
</feature>
<evidence type="ECO:0000259" key="8">
    <source>
        <dbReference type="Pfam" id="PF14509"/>
    </source>
</evidence>
<dbReference type="PANTHER" id="PTHR35803:SF2">
    <property type="entry name" value="RETAINING ALPHA-GALACTOSIDASE"/>
    <property type="match status" value="1"/>
</dbReference>
<dbReference type="Pfam" id="PF10566">
    <property type="entry name" value="Glyco_hydro_97"/>
    <property type="match status" value="1"/>
</dbReference>
<dbReference type="SUPFAM" id="SSF51445">
    <property type="entry name" value="(Trans)glycosidases"/>
    <property type="match status" value="1"/>
</dbReference>
<gene>
    <name evidence="9" type="ORF">IPZ78_01425</name>
</gene>
<evidence type="ECO:0000259" key="6">
    <source>
        <dbReference type="Pfam" id="PF10566"/>
    </source>
</evidence>
<sequence length="648" mass="73784">MMKKFSISYFLLLVIFSIPFFVLGENKPTHIFSPSKNIEVSVWTNGQGEIQYQVKHRGAIVLETSQLGLITEQQNFASNLTYTSATANRLISEQYEAIQGKRKYNSYQANERILSWKNAQNKSVQIRFQVSDDGFAFQYLLPKYSTSSDLITAEKTSYNFLNTAKGWLQPMAIAKTGWEQTNPSYEEHYQKEIPVGTQESTKTGWIYPALFESKGNWVLITEAGLARNHCATRLHFESPNGEYRIAMPDQREVINDKNLFTKIDSDFESAWRVVAVGNLKTIVESDLANAVVKKPILPFSSFVKPGKSSWSWINSKDDFIVYDEQKKYIDFAADMNWQYCLIDVNWDTKIGYEKIAELSKYAQSKNVGLLLWYNSAGDWNTVGYTPKNKLLTKESRREEFKKLQDLGIKGLKIDFFGGDGQSVIDYYIDILEDAAEYKLLLNFHGATLPRGWATIYPHLMTVEAVRGFEMVTFMQEDADREAEISSILPFTRNVYDPMDFTPMNLSTLKTKVQRKTTKSFELATSILFLSGIQHYAESPDGMEKVPEDIKNMLRKLPNQWDDSKFMSGYPGKDVVIARKGNDAWYVAGINGENKAKTLNLDLSQFKGNIKLKVTDNGSTDSFHIDKGISTKQLTIPMKPNGGFVLVIQ</sequence>
<dbReference type="InterPro" id="IPR014718">
    <property type="entry name" value="GH-type_carb-bd"/>
</dbReference>
<keyword evidence="5" id="KW-0326">Glycosidase</keyword>
<comment type="caution">
    <text evidence="9">The sequence shown here is derived from an EMBL/GenBank/DDBJ whole genome shotgun (WGS) entry which is preliminary data.</text>
</comment>
<evidence type="ECO:0000256" key="4">
    <source>
        <dbReference type="ARBA" id="ARBA00022837"/>
    </source>
</evidence>
<comment type="subunit">
    <text evidence="2">Monomer.</text>
</comment>
<dbReference type="InterPro" id="IPR019563">
    <property type="entry name" value="GH97_catalytic"/>
</dbReference>
<dbReference type="InterPro" id="IPR029486">
    <property type="entry name" value="GH97_N"/>
</dbReference>
<dbReference type="InterPro" id="IPR013785">
    <property type="entry name" value="Aldolase_TIM"/>
</dbReference>
<dbReference type="Gene3D" id="3.20.20.70">
    <property type="entry name" value="Aldolase class I"/>
    <property type="match status" value="1"/>
</dbReference>